<comment type="caution">
    <text evidence="2">The sequence shown here is derived from an EMBL/GenBank/DDBJ whole genome shotgun (WGS) entry which is preliminary data.</text>
</comment>
<proteinExistence type="predicted"/>
<dbReference type="EMBL" id="AFVQ02000051">
    <property type="protein sequence ID" value="KLI03180.1"/>
    <property type="molecule type" value="Genomic_DNA"/>
</dbReference>
<dbReference type="RefSeq" id="WP_010025901.1">
    <property type="nucleotide sequence ID" value="NZ_AFVQ02000051.1"/>
</dbReference>
<dbReference type="OrthoDB" id="9785380at2"/>
<dbReference type="Gene3D" id="2.50.20.10">
    <property type="entry name" value="Lipoprotein localisation LolA/LolB/LppX"/>
    <property type="match status" value="1"/>
</dbReference>
<dbReference type="InterPro" id="IPR052944">
    <property type="entry name" value="Sporulation_related"/>
</dbReference>
<keyword evidence="3" id="KW-1185">Reference proteome</keyword>
<gene>
    <name evidence="2" type="ORF">SINU_04255</name>
</gene>
<evidence type="ECO:0008006" key="4">
    <source>
        <dbReference type="Google" id="ProtNLM"/>
    </source>
</evidence>
<feature type="chain" id="PRO_5006713809" description="Sporulation protein" evidence="1">
    <location>
        <begin position="25"/>
        <end position="336"/>
    </location>
</feature>
<reference evidence="2 3" key="1">
    <citation type="journal article" date="2011" name="J. Bacteriol.">
        <title>Draft genome sequence of Sporolactobacillus inulinus strain CASD, an efficient D-lactic acid-producing bacterium with high-concentration lactate tolerance capability.</title>
        <authorList>
            <person name="Yu B."/>
            <person name="Su F."/>
            <person name="Wang L."/>
            <person name="Xu K."/>
            <person name="Zhao B."/>
            <person name="Xu P."/>
        </authorList>
    </citation>
    <scope>NUCLEOTIDE SEQUENCE [LARGE SCALE GENOMIC DNA]</scope>
    <source>
        <strain evidence="2 3">CASD</strain>
    </source>
</reference>
<evidence type="ECO:0000313" key="3">
    <source>
        <dbReference type="Proteomes" id="UP000035553"/>
    </source>
</evidence>
<name>A0A0U1QQT8_9BACL</name>
<dbReference type="PROSITE" id="PS51257">
    <property type="entry name" value="PROKAR_LIPOPROTEIN"/>
    <property type="match status" value="1"/>
</dbReference>
<organism evidence="2 3">
    <name type="scientific">Sporolactobacillus inulinus CASD</name>
    <dbReference type="NCBI Taxonomy" id="1069536"/>
    <lineage>
        <taxon>Bacteria</taxon>
        <taxon>Bacillati</taxon>
        <taxon>Bacillota</taxon>
        <taxon>Bacilli</taxon>
        <taxon>Bacillales</taxon>
        <taxon>Sporolactobacillaceae</taxon>
        <taxon>Sporolactobacillus</taxon>
    </lineage>
</organism>
<dbReference type="PANTHER" id="PTHR37507">
    <property type="entry name" value="SPORULATION PROTEIN YDCC"/>
    <property type="match status" value="1"/>
</dbReference>
<dbReference type="SUPFAM" id="SSF89392">
    <property type="entry name" value="Prokaryotic lipoproteins and lipoprotein localization factors"/>
    <property type="match status" value="1"/>
</dbReference>
<dbReference type="STRING" id="1069536.SINU_04255"/>
<feature type="signal peptide" evidence="1">
    <location>
        <begin position="1"/>
        <end position="24"/>
    </location>
</feature>
<sequence>MKKWSALWLSAILMTALLLSGCGAKSEKDVINDLNKRYEKINSYSTNAVMTFHNHGKAQAYQVNIMYKRPNLYRVSLSDANKANKQMILKNKEGVYVLTPELNKSYRFDSDWPNNRSQAYLYHSLAKDILNDPNPSFTAKENHYIFNTKTNYNTAQLANQEISLKKDLTPEAVKIKDKDQKVVVTVTFKNFKVNPSIPNKTFDVKQNMTAANISKTQSTSAENKASLKLLYPTAVISGTKLETLKPASSKFGDRYVLKYAGKKPFTLIETKSQAAASSAATLGTGTPANLGFAVGSFGDHSLSWSSHGTDFYLASEKLTQDEMITIAQSVNGTVTK</sequence>
<evidence type="ECO:0000313" key="2">
    <source>
        <dbReference type="EMBL" id="KLI03180.1"/>
    </source>
</evidence>
<dbReference type="InterPro" id="IPR029046">
    <property type="entry name" value="LolA/LolB/LppX"/>
</dbReference>
<dbReference type="PANTHER" id="PTHR37507:SF2">
    <property type="entry name" value="SPORULATION PROTEIN YDCC"/>
    <property type="match status" value="1"/>
</dbReference>
<dbReference type="Proteomes" id="UP000035553">
    <property type="component" value="Unassembled WGS sequence"/>
</dbReference>
<keyword evidence="1" id="KW-0732">Signal</keyword>
<accession>A0A0U1QQT8</accession>
<evidence type="ECO:0000256" key="1">
    <source>
        <dbReference type="SAM" id="SignalP"/>
    </source>
</evidence>
<dbReference type="AlphaFoldDB" id="A0A0U1QQT8"/>
<protein>
    <recommendedName>
        <fullName evidence="4">Sporulation protein</fullName>
    </recommendedName>
</protein>